<keyword evidence="3" id="KW-0964">Secreted</keyword>
<keyword evidence="5" id="KW-0325">Glycoprotein</keyword>
<reference evidence="8 9" key="1">
    <citation type="submission" date="2016-07" db="EMBL/GenBank/DDBJ databases">
        <title>Pervasive Adenine N6-methylation of Active Genes in Fungi.</title>
        <authorList>
            <consortium name="DOE Joint Genome Institute"/>
            <person name="Mondo S.J."/>
            <person name="Dannebaum R.O."/>
            <person name="Kuo R.C."/>
            <person name="Labutti K."/>
            <person name="Haridas S."/>
            <person name="Kuo A."/>
            <person name="Salamov A."/>
            <person name="Ahrendt S.R."/>
            <person name="Lipzen A."/>
            <person name="Sullivan W."/>
            <person name="Andreopoulos W.B."/>
            <person name="Clum A."/>
            <person name="Lindquist E."/>
            <person name="Daum C."/>
            <person name="Ramamoorthy G.K."/>
            <person name="Gryganskyi A."/>
            <person name="Culley D."/>
            <person name="Magnuson J.K."/>
            <person name="James T.Y."/>
            <person name="O'Malley M.A."/>
            <person name="Stajich J.E."/>
            <person name="Spatafora J.W."/>
            <person name="Visel A."/>
            <person name="Grigoriev I.V."/>
        </authorList>
    </citation>
    <scope>NUCLEOTIDE SEQUENCE [LARGE SCALE GENOMIC DNA]</scope>
    <source>
        <strain evidence="8 9">NRRL 3301</strain>
    </source>
</reference>
<dbReference type="GO" id="GO:0005886">
    <property type="term" value="C:plasma membrane"/>
    <property type="evidence" value="ECO:0007669"/>
    <property type="project" value="TreeGrafter"/>
</dbReference>
<keyword evidence="4 7" id="KW-0732">Signal</keyword>
<evidence type="ECO:0000256" key="5">
    <source>
        <dbReference type="ARBA" id="ARBA00023180"/>
    </source>
</evidence>
<comment type="caution">
    <text evidence="8">The sequence shown here is derived from an EMBL/GenBank/DDBJ whole genome shotgun (WGS) entry which is preliminary data.</text>
</comment>
<dbReference type="PANTHER" id="PTHR31018:SF3">
    <property type="entry name" value="RECEPTOR PROTEIN-TYROSINE KINASE"/>
    <property type="match status" value="1"/>
</dbReference>
<feature type="signal peptide" evidence="7">
    <location>
        <begin position="1"/>
        <end position="20"/>
    </location>
</feature>
<dbReference type="OrthoDB" id="536881at2759"/>
<dbReference type="EMBL" id="MCGT01000048">
    <property type="protein sequence ID" value="ORX44450.1"/>
    <property type="molecule type" value="Genomic_DNA"/>
</dbReference>
<evidence type="ECO:0000256" key="6">
    <source>
        <dbReference type="SAM" id="MobiDB-lite"/>
    </source>
</evidence>
<dbReference type="AlphaFoldDB" id="A0A1X2G497"/>
<sequence>MARLTIAALALLSLSVATQAAVDCNKSTKGANQADLDALKVCRVYNGTLTVSGSDGANLILDGIEEIGGNLIVMSNPGLVTFSAPQLTKVTGEIKIANQTSLGKLQLPSLVEAKSLTLAVLPVLENLDFPKGLKKVQEMNIQDIRATSITGFKAEAMDSFMLISNNYLSQFDFSTVKSVSGTLEVASNGVSLDFQAKKLASVKRAAFHNLKSVSLPALSKVDGDIIFKNNEFTSLALDSLSSVNGTVQLVSNEKLKEVSFKKLARIGGAFSVGNNTELTTLDGFPMLEAVEGSMDLAGNIDTYFLPVLQDVRGGMRVQTTSSRFECDELERKMKVTNIVKGNVWSCTSAMDPKQISPTVGYEKGGSTNNNLDVPPGSNKYQPGTGGIIEMNQGANLVPTWPMLALGMIALLI</sequence>
<keyword evidence="9" id="KW-1185">Reference proteome</keyword>
<dbReference type="GO" id="GO:0009986">
    <property type="term" value="C:cell surface"/>
    <property type="evidence" value="ECO:0007669"/>
    <property type="project" value="TreeGrafter"/>
</dbReference>
<dbReference type="PANTHER" id="PTHR31018">
    <property type="entry name" value="SPORULATION-SPECIFIC PROTEIN-RELATED"/>
    <property type="match status" value="1"/>
</dbReference>
<feature type="region of interest" description="Disordered" evidence="6">
    <location>
        <begin position="358"/>
        <end position="377"/>
    </location>
</feature>
<dbReference type="GO" id="GO:0031505">
    <property type="term" value="P:fungal-type cell wall organization"/>
    <property type="evidence" value="ECO:0007669"/>
    <property type="project" value="TreeGrafter"/>
</dbReference>
<evidence type="ECO:0008006" key="10">
    <source>
        <dbReference type="Google" id="ProtNLM"/>
    </source>
</evidence>
<dbReference type="Proteomes" id="UP000242146">
    <property type="component" value="Unassembled WGS sequence"/>
</dbReference>
<evidence type="ECO:0000256" key="4">
    <source>
        <dbReference type="ARBA" id="ARBA00022729"/>
    </source>
</evidence>
<name>A0A1X2G497_9FUNG</name>
<dbReference type="GO" id="GO:0009277">
    <property type="term" value="C:fungal-type cell wall"/>
    <property type="evidence" value="ECO:0007669"/>
    <property type="project" value="TreeGrafter"/>
</dbReference>
<comment type="subcellular location">
    <subcellularLocation>
        <location evidence="1">Secreted</location>
        <location evidence="1">Cell wall</location>
    </subcellularLocation>
</comment>
<dbReference type="InterPro" id="IPR036941">
    <property type="entry name" value="Rcpt_L-dom_sf"/>
</dbReference>
<feature type="chain" id="PRO_5012100646" description="GPI-anchored cell wall organization protein Ecm33" evidence="7">
    <location>
        <begin position="21"/>
        <end position="412"/>
    </location>
</feature>
<evidence type="ECO:0000256" key="2">
    <source>
        <dbReference type="ARBA" id="ARBA00022512"/>
    </source>
</evidence>
<dbReference type="SUPFAM" id="SSF52058">
    <property type="entry name" value="L domain-like"/>
    <property type="match status" value="1"/>
</dbReference>
<evidence type="ECO:0000313" key="9">
    <source>
        <dbReference type="Proteomes" id="UP000242146"/>
    </source>
</evidence>
<dbReference type="InterPro" id="IPR051648">
    <property type="entry name" value="CWI-Assembly_Regulator"/>
</dbReference>
<evidence type="ECO:0000256" key="7">
    <source>
        <dbReference type="SAM" id="SignalP"/>
    </source>
</evidence>
<protein>
    <recommendedName>
        <fullName evidence="10">GPI-anchored cell wall organization protein Ecm33</fullName>
    </recommendedName>
</protein>
<accession>A0A1X2G497</accession>
<evidence type="ECO:0000313" key="8">
    <source>
        <dbReference type="EMBL" id="ORX44450.1"/>
    </source>
</evidence>
<evidence type="ECO:0000256" key="1">
    <source>
        <dbReference type="ARBA" id="ARBA00004191"/>
    </source>
</evidence>
<dbReference type="STRING" id="101127.A0A1X2G497"/>
<evidence type="ECO:0000256" key="3">
    <source>
        <dbReference type="ARBA" id="ARBA00022525"/>
    </source>
</evidence>
<keyword evidence="2" id="KW-0134">Cell wall</keyword>
<gene>
    <name evidence="8" type="ORF">DM01DRAFT_1398816</name>
</gene>
<dbReference type="Gene3D" id="3.80.20.20">
    <property type="entry name" value="Receptor L-domain"/>
    <property type="match status" value="1"/>
</dbReference>
<organism evidence="8 9">
    <name type="scientific">Hesseltinella vesiculosa</name>
    <dbReference type="NCBI Taxonomy" id="101127"/>
    <lineage>
        <taxon>Eukaryota</taxon>
        <taxon>Fungi</taxon>
        <taxon>Fungi incertae sedis</taxon>
        <taxon>Mucoromycota</taxon>
        <taxon>Mucoromycotina</taxon>
        <taxon>Mucoromycetes</taxon>
        <taxon>Mucorales</taxon>
        <taxon>Cunninghamellaceae</taxon>
        <taxon>Hesseltinella</taxon>
    </lineage>
</organism>
<proteinExistence type="predicted"/>